<organism evidence="3 6">
    <name type="scientific">Legionella taurinensis</name>
    <dbReference type="NCBI Taxonomy" id="70611"/>
    <lineage>
        <taxon>Bacteria</taxon>
        <taxon>Pseudomonadati</taxon>
        <taxon>Pseudomonadota</taxon>
        <taxon>Gammaproteobacteria</taxon>
        <taxon>Legionellales</taxon>
        <taxon>Legionellaceae</taxon>
        <taxon>Legionella</taxon>
    </lineage>
</organism>
<dbReference type="GeneID" id="48948265"/>
<feature type="signal peptide" evidence="1">
    <location>
        <begin position="1"/>
        <end position="19"/>
    </location>
</feature>
<dbReference type="EMBL" id="QZWB01000012">
    <property type="protein sequence ID" value="RJT45231.1"/>
    <property type="molecule type" value="Genomic_DNA"/>
</dbReference>
<keyword evidence="5" id="KW-1185">Reference proteome</keyword>
<reference evidence="2 5" key="1">
    <citation type="submission" date="2018-04" db="EMBL/GenBank/DDBJ databases">
        <title>Whole genome sequence comparison of clinical and drinking water Legionella pneumophila isolates associated with the Flint Water Crisis.</title>
        <authorList>
            <person name="Garner E."/>
            <person name="Brown C."/>
            <person name="Schwake O."/>
            <person name="Coil D."/>
            <person name="Jospin G."/>
            <person name="Eisen J."/>
            <person name="Edwards M."/>
            <person name="Pruden A."/>
        </authorList>
    </citation>
    <scope>NUCLEOTIDE SEQUENCE [LARGE SCALE GENOMIC DNA]</scope>
    <source>
        <strain evidence="2 5">Genessee03</strain>
    </source>
</reference>
<protein>
    <recommendedName>
        <fullName evidence="8">DUF1579 domain-containing protein</fullName>
    </recommendedName>
</protein>
<evidence type="ECO:0000313" key="2">
    <source>
        <dbReference type="EMBL" id="PUT46485.1"/>
    </source>
</evidence>
<comment type="caution">
    <text evidence="3">The sequence shown here is derived from an EMBL/GenBank/DDBJ whole genome shotgun (WGS) entry which is preliminary data.</text>
</comment>
<evidence type="ECO:0000313" key="5">
    <source>
        <dbReference type="Proteomes" id="UP000251035"/>
    </source>
</evidence>
<reference evidence="4 7" key="2">
    <citation type="submission" date="2018-04" db="EMBL/GenBank/DDBJ databases">
        <title>Whole genome sequence comparison of clinical and drinking water Legionella pneumophila isolates.</title>
        <authorList>
            <person name="Garner E."/>
        </authorList>
    </citation>
    <scope>NUCLEOTIDE SEQUENCE [LARGE SCALE GENOMIC DNA]</scope>
    <source>
        <strain evidence="4 7">WH02</strain>
    </source>
</reference>
<proteinExistence type="predicted"/>
<keyword evidence="1" id="KW-0732">Signal</keyword>
<dbReference type="RefSeq" id="WP_108294197.1">
    <property type="nucleotide sequence ID" value="NZ_CAAAIR010000012.1"/>
</dbReference>
<accession>A0A3A5LBE6</accession>
<reference evidence="3 6" key="3">
    <citation type="submission" date="2018-09" db="EMBL/GenBank/DDBJ databases">
        <title>Draft genome sequences of Legionella taurinensis isolated from water samples.</title>
        <authorList>
            <person name="Chakeri A."/>
            <person name="Allerberger F."/>
            <person name="Kundi M."/>
            <person name="Ruppitsch W."/>
            <person name="Schmid D."/>
        </authorList>
    </citation>
    <scope>NUCLEOTIDE SEQUENCE [LARGE SCALE GENOMIC DNA]</scope>
    <source>
        <strain evidence="3 6">4570-18-6</strain>
    </source>
</reference>
<name>A0A3A5LBE6_9GAMM</name>
<dbReference type="EMBL" id="QCXM01000010">
    <property type="protein sequence ID" value="PUT46485.1"/>
    <property type="molecule type" value="Genomic_DNA"/>
</dbReference>
<feature type="chain" id="PRO_5044588174" description="DUF1579 domain-containing protein" evidence="1">
    <location>
        <begin position="20"/>
        <end position="181"/>
    </location>
</feature>
<dbReference type="Proteomes" id="UP000251035">
    <property type="component" value="Unassembled WGS sequence"/>
</dbReference>
<dbReference type="Proteomes" id="UP000306421">
    <property type="component" value="Unassembled WGS sequence"/>
</dbReference>
<dbReference type="OrthoDB" id="5643761at2"/>
<evidence type="ECO:0000313" key="3">
    <source>
        <dbReference type="EMBL" id="RJT45231.1"/>
    </source>
</evidence>
<gene>
    <name evidence="3" type="ORF">D6J04_10995</name>
    <name evidence="2" type="ORF">DB745_10270</name>
    <name evidence="4" type="ORF">DIZ81_11380</name>
</gene>
<dbReference type="EMBL" id="QFGG01000011">
    <property type="protein sequence ID" value="TID40725.1"/>
    <property type="molecule type" value="Genomic_DNA"/>
</dbReference>
<evidence type="ECO:0000313" key="6">
    <source>
        <dbReference type="Proteomes" id="UP000270757"/>
    </source>
</evidence>
<evidence type="ECO:0000313" key="4">
    <source>
        <dbReference type="EMBL" id="TID40725.1"/>
    </source>
</evidence>
<sequence length="181" mass="20325">MKKQMIALSLSCTLITANAASIPFLPKTISKPAKTHVQGTKSNIEEYADFSGEWVGTCESTPDEELALSITQSPDASSILFDNRALELETLLTNFASKNFEFEGTMMHFRWNETGQQLLGTVIEYYKKGHMSMGNQMINVSKVKVFLENEQLINLVESTRFEDGNIIGNLTDRCVYKRQPS</sequence>
<dbReference type="Proteomes" id="UP000270757">
    <property type="component" value="Unassembled WGS sequence"/>
</dbReference>
<evidence type="ECO:0008006" key="8">
    <source>
        <dbReference type="Google" id="ProtNLM"/>
    </source>
</evidence>
<evidence type="ECO:0000313" key="7">
    <source>
        <dbReference type="Proteomes" id="UP000306421"/>
    </source>
</evidence>
<dbReference type="AlphaFoldDB" id="A0A3A5LBE6"/>
<evidence type="ECO:0000256" key="1">
    <source>
        <dbReference type="SAM" id="SignalP"/>
    </source>
</evidence>